<evidence type="ECO:0008006" key="6">
    <source>
        <dbReference type="Google" id="ProtNLM"/>
    </source>
</evidence>
<dbReference type="EMBL" id="SNQG01000003">
    <property type="protein sequence ID" value="TEW66579.1"/>
    <property type="molecule type" value="Genomic_DNA"/>
</dbReference>
<reference evidence="3" key="2">
    <citation type="submission" date="2019-03" db="EMBL/GenBank/DDBJ databases">
        <authorList>
            <person name="Yan Y.-Q."/>
            <person name="Du Z.-J."/>
        </authorList>
    </citation>
    <scope>NUCLEOTIDE SEQUENCE</scope>
    <source>
        <strain evidence="3">PP-F2FG21</strain>
    </source>
</reference>
<evidence type="ECO:0000313" key="3">
    <source>
        <dbReference type="EMBL" id="TEW66579.1"/>
    </source>
</evidence>
<evidence type="ECO:0000313" key="5">
    <source>
        <dbReference type="Proteomes" id="UP000583101"/>
    </source>
</evidence>
<keyword evidence="5" id="KW-1185">Reference proteome</keyword>
<sequence length="145" mass="16814">MHSTIIMYKSTAVKLFTFIFIVVTLYGCDIKKEKFTTRGWDDGDGIDFPKRNSMVDDLVATHQLKGLTYKQALGLLKYPQRNGSKEKSMEYEIVRKMDGIDTIYAKSLVLYLNPDSVVSSYKIIEKDNKEKLKLKFEKQNAERKK</sequence>
<comment type="caution">
    <text evidence="3">The sequence shown here is derived from an EMBL/GenBank/DDBJ whole genome shotgun (WGS) entry which is preliminary data.</text>
</comment>
<reference evidence="2 5" key="3">
    <citation type="submission" date="2020-08" db="EMBL/GenBank/DDBJ databases">
        <title>Genomic Encyclopedia of Type Strains, Phase IV (KMG-IV): sequencing the most valuable type-strain genomes for metagenomic binning, comparative biology and taxonomic classification.</title>
        <authorList>
            <person name="Goeker M."/>
        </authorList>
    </citation>
    <scope>NUCLEOTIDE SEQUENCE [LARGE SCALE GENOMIC DNA]</scope>
    <source>
        <strain evidence="2 5">DSM 100995</strain>
    </source>
</reference>
<evidence type="ECO:0000313" key="2">
    <source>
        <dbReference type="EMBL" id="MBB3970196.1"/>
    </source>
</evidence>
<evidence type="ECO:0000256" key="1">
    <source>
        <dbReference type="SAM" id="Phobius"/>
    </source>
</evidence>
<keyword evidence="1" id="KW-0812">Transmembrane</keyword>
<accession>A0A4Y8AEW3</accession>
<keyword evidence="1" id="KW-0472">Membrane</keyword>
<name>A0A4Y8AEW3_9SPHI</name>
<dbReference type="AlphaFoldDB" id="A0A4Y8AEW3"/>
<protein>
    <recommendedName>
        <fullName evidence="6">Lipoprotein</fullName>
    </recommendedName>
</protein>
<proteinExistence type="predicted"/>
<reference evidence="3 4" key="1">
    <citation type="journal article" date="2016" name="Int. J. Syst. Evol. Microbiol.">
        <title>Proposal of Mucilaginibacter phyllosphaerae sp. nov. isolated from the phyllosphere of Galium album.</title>
        <authorList>
            <person name="Aydogan E.L."/>
            <person name="Busse H.J."/>
            <person name="Moser G."/>
            <person name="Muller C."/>
            <person name="Kampfer P."/>
            <person name="Glaeser S.P."/>
        </authorList>
    </citation>
    <scope>NUCLEOTIDE SEQUENCE [LARGE SCALE GENOMIC DNA]</scope>
    <source>
        <strain evidence="3 4">PP-F2FG21</strain>
    </source>
</reference>
<organism evidence="3 4">
    <name type="scientific">Mucilaginibacter phyllosphaerae</name>
    <dbReference type="NCBI Taxonomy" id="1812349"/>
    <lineage>
        <taxon>Bacteria</taxon>
        <taxon>Pseudomonadati</taxon>
        <taxon>Bacteroidota</taxon>
        <taxon>Sphingobacteriia</taxon>
        <taxon>Sphingobacteriales</taxon>
        <taxon>Sphingobacteriaceae</taxon>
        <taxon>Mucilaginibacter</taxon>
    </lineage>
</organism>
<keyword evidence="1" id="KW-1133">Transmembrane helix</keyword>
<dbReference type="Proteomes" id="UP000583101">
    <property type="component" value="Unassembled WGS sequence"/>
</dbReference>
<feature type="transmembrane region" description="Helical" evidence="1">
    <location>
        <begin position="6"/>
        <end position="28"/>
    </location>
</feature>
<dbReference type="Proteomes" id="UP000297248">
    <property type="component" value="Unassembled WGS sequence"/>
</dbReference>
<evidence type="ECO:0000313" key="4">
    <source>
        <dbReference type="Proteomes" id="UP000297248"/>
    </source>
</evidence>
<gene>
    <name evidence="3" type="ORF">E2R65_09145</name>
    <name evidence="2" type="ORF">GGR35_002812</name>
</gene>
<dbReference type="EMBL" id="JACIEG010000005">
    <property type="protein sequence ID" value="MBB3970196.1"/>
    <property type="molecule type" value="Genomic_DNA"/>
</dbReference>